<keyword evidence="2" id="KW-0472">Membrane</keyword>
<keyword evidence="4" id="KW-1185">Reference proteome</keyword>
<evidence type="ECO:0000256" key="2">
    <source>
        <dbReference type="SAM" id="Phobius"/>
    </source>
</evidence>
<feature type="transmembrane region" description="Helical" evidence="2">
    <location>
        <begin position="48"/>
        <end position="67"/>
    </location>
</feature>
<sequence length="114" mass="11554">MSAPQPSSGKPAAQDSVGDSVSDVVRWAAFSCVLVPVVLVAYGTSLAGAAGAALGLAAVTAVCRALLRRSERFAAGPVSEKPDGKRAASRRRRVRGGTGAHRGGRRASENAPVD</sequence>
<evidence type="ECO:0000313" key="4">
    <source>
        <dbReference type="Proteomes" id="UP001500151"/>
    </source>
</evidence>
<evidence type="ECO:0000256" key="1">
    <source>
        <dbReference type="SAM" id="MobiDB-lite"/>
    </source>
</evidence>
<dbReference type="EMBL" id="BAAASJ010000120">
    <property type="protein sequence ID" value="GAA2662090.1"/>
    <property type="molecule type" value="Genomic_DNA"/>
</dbReference>
<protein>
    <submittedName>
        <fullName evidence="3">Uncharacterized protein</fullName>
    </submittedName>
</protein>
<keyword evidence="2" id="KW-1133">Transmembrane helix</keyword>
<comment type="caution">
    <text evidence="3">The sequence shown here is derived from an EMBL/GenBank/DDBJ whole genome shotgun (WGS) entry which is preliminary data.</text>
</comment>
<evidence type="ECO:0000313" key="3">
    <source>
        <dbReference type="EMBL" id="GAA2662090.1"/>
    </source>
</evidence>
<accession>A0ABN3RVU9</accession>
<dbReference type="Proteomes" id="UP001500151">
    <property type="component" value="Unassembled WGS sequence"/>
</dbReference>
<organism evidence="3 4">
    <name type="scientific">Streptomyces vastus</name>
    <dbReference type="NCBI Taxonomy" id="285451"/>
    <lineage>
        <taxon>Bacteria</taxon>
        <taxon>Bacillati</taxon>
        <taxon>Actinomycetota</taxon>
        <taxon>Actinomycetes</taxon>
        <taxon>Kitasatosporales</taxon>
        <taxon>Streptomycetaceae</taxon>
        <taxon>Streptomyces</taxon>
    </lineage>
</organism>
<dbReference type="RefSeq" id="WP_344396457.1">
    <property type="nucleotide sequence ID" value="NZ_BAAASJ010000120.1"/>
</dbReference>
<name>A0ABN3RVU9_9ACTN</name>
<gene>
    <name evidence="3" type="ORF">GCM10010307_80920</name>
</gene>
<keyword evidence="2" id="KW-0812">Transmembrane</keyword>
<proteinExistence type="predicted"/>
<feature type="region of interest" description="Disordered" evidence="1">
    <location>
        <begin position="74"/>
        <end position="114"/>
    </location>
</feature>
<reference evidence="3 4" key="1">
    <citation type="journal article" date="2019" name="Int. J. Syst. Evol. Microbiol.">
        <title>The Global Catalogue of Microorganisms (GCM) 10K type strain sequencing project: providing services to taxonomists for standard genome sequencing and annotation.</title>
        <authorList>
            <consortium name="The Broad Institute Genomics Platform"/>
            <consortium name="The Broad Institute Genome Sequencing Center for Infectious Disease"/>
            <person name="Wu L."/>
            <person name="Ma J."/>
        </authorList>
    </citation>
    <scope>NUCLEOTIDE SEQUENCE [LARGE SCALE GENOMIC DNA]</scope>
    <source>
        <strain evidence="3 4">JCM 4524</strain>
    </source>
</reference>